<keyword evidence="3" id="KW-1185">Reference proteome</keyword>
<gene>
    <name evidence="2" type="ORF">NQ315_010291</name>
</gene>
<comment type="caution">
    <text evidence="2">The sequence shown here is derived from an EMBL/GenBank/DDBJ whole genome shotgun (WGS) entry which is preliminary data.</text>
</comment>
<dbReference type="AlphaFoldDB" id="A0AAV8WAQ6"/>
<evidence type="ECO:0000313" key="2">
    <source>
        <dbReference type="EMBL" id="KAJ8923710.1"/>
    </source>
</evidence>
<evidence type="ECO:0000256" key="1">
    <source>
        <dbReference type="SAM" id="MobiDB-lite"/>
    </source>
</evidence>
<proteinExistence type="predicted"/>
<protein>
    <recommendedName>
        <fullName evidence="4">Temptin</fullName>
    </recommendedName>
</protein>
<dbReference type="Proteomes" id="UP001159042">
    <property type="component" value="Unassembled WGS sequence"/>
</dbReference>
<evidence type="ECO:0008006" key="4">
    <source>
        <dbReference type="Google" id="ProtNLM"/>
    </source>
</evidence>
<feature type="region of interest" description="Disordered" evidence="1">
    <location>
        <begin position="233"/>
        <end position="283"/>
    </location>
</feature>
<evidence type="ECO:0000313" key="3">
    <source>
        <dbReference type="Proteomes" id="UP001159042"/>
    </source>
</evidence>
<dbReference type="EMBL" id="JANEYG010000004">
    <property type="protein sequence ID" value="KAJ8923710.1"/>
    <property type="molecule type" value="Genomic_DNA"/>
</dbReference>
<feature type="non-terminal residue" evidence="2">
    <location>
        <position position="1"/>
    </location>
</feature>
<reference evidence="2 3" key="1">
    <citation type="journal article" date="2023" name="Insect Mol. Biol.">
        <title>Genome sequencing provides insights into the evolution of gene families encoding plant cell wall-degrading enzymes in longhorned beetles.</title>
        <authorList>
            <person name="Shin N.R."/>
            <person name="Okamura Y."/>
            <person name="Kirsch R."/>
            <person name="Pauchet Y."/>
        </authorList>
    </citation>
    <scope>NUCLEOTIDE SEQUENCE [LARGE SCALE GENOMIC DNA]</scope>
    <source>
        <strain evidence="2">EAD_L_NR</strain>
    </source>
</reference>
<accession>A0AAV8WAQ6</accession>
<sequence>YATILVLSASSNIKMKFLLITTLLVVASQGTYIVKNPYHRYAISRQTREQPTVFKSLGDFFHRMHAAANKRCAYLLDEACNNGGIPGAGSDNDWLNQGFTPGKRDLNRLGGNWLTNTYPGKRCVNTMDESCSNGGIPGAGSDNDWLGGGFTPGKRCANVMDESCGNGGIPGSGSDRDWLDGGFTPGKRCANVMDESCSNGGIPGSGSDKDWLEGGFTPGKRCANVMDESCGNGGIPGSGSDRDWLDGGFTPGKRSINLKEAEGVPGAGNDRDWLHGDNTPGRR</sequence>
<name>A0AAV8WAQ6_9CUCU</name>
<organism evidence="2 3">
    <name type="scientific">Exocentrus adspersus</name>
    <dbReference type="NCBI Taxonomy" id="1586481"/>
    <lineage>
        <taxon>Eukaryota</taxon>
        <taxon>Metazoa</taxon>
        <taxon>Ecdysozoa</taxon>
        <taxon>Arthropoda</taxon>
        <taxon>Hexapoda</taxon>
        <taxon>Insecta</taxon>
        <taxon>Pterygota</taxon>
        <taxon>Neoptera</taxon>
        <taxon>Endopterygota</taxon>
        <taxon>Coleoptera</taxon>
        <taxon>Polyphaga</taxon>
        <taxon>Cucujiformia</taxon>
        <taxon>Chrysomeloidea</taxon>
        <taxon>Cerambycidae</taxon>
        <taxon>Lamiinae</taxon>
        <taxon>Acanthocinini</taxon>
        <taxon>Exocentrus</taxon>
    </lineage>
</organism>